<dbReference type="Gene3D" id="3.10.20.30">
    <property type="match status" value="1"/>
</dbReference>
<keyword evidence="3" id="KW-0560">Oxidoreductase</keyword>
<evidence type="ECO:0000256" key="3">
    <source>
        <dbReference type="ARBA" id="ARBA00023002"/>
    </source>
</evidence>
<evidence type="ECO:0000256" key="4">
    <source>
        <dbReference type="SAM" id="MobiDB-lite"/>
    </source>
</evidence>
<dbReference type="Gene3D" id="3.30.365.10">
    <property type="entry name" value="Aldehyde oxidase/xanthine dehydrogenase, molybdopterin binding domain"/>
    <property type="match status" value="4"/>
</dbReference>
<dbReference type="EMBL" id="CAFBLR010000008">
    <property type="protein sequence ID" value="CAB4860266.1"/>
    <property type="molecule type" value="Genomic_DNA"/>
</dbReference>
<dbReference type="InterPro" id="IPR036010">
    <property type="entry name" value="2Fe-2S_ferredoxin-like_sf"/>
</dbReference>
<dbReference type="SUPFAM" id="SSF56003">
    <property type="entry name" value="Molybdenum cofactor-binding domain"/>
    <property type="match status" value="1"/>
</dbReference>
<dbReference type="Pfam" id="PF02738">
    <property type="entry name" value="MoCoBD_1"/>
    <property type="match status" value="1"/>
</dbReference>
<evidence type="ECO:0000256" key="1">
    <source>
        <dbReference type="ARBA" id="ARBA00006849"/>
    </source>
</evidence>
<sequence length="983" mass="106511">MRTTTFTLNGEVCTASSHPGTSLRDVLRAQGCFSVRFGSDDGSTGAATVLLDGIPVSADVVLAEQVSGRSVETVEGLEGPYGELHPIQQAFMVTGALQSGYSAGAMIMVTKALLASNPRPSEREIRDALSGVLDRETAYVKVIEAVQRAAAMLRGDAVEPFRPHILTPLTNGRDAAPYEPRPTAPGVSPAVPRVIPSPDVPEMNVVGKPEIKVDALKLVKGNAAFSDDIEMRGMLTARVLRSPHAHARILDIDDSEAVDLPGVHAVIHYKNTKRVMYASGGQSWPNPLPWDQVSFDNKVRHVGDRVAAVAADTADIAAAALALIKVTYEVLPFILDEREAMEPGAPVIHDEPDAVGVHDASKNIVHHILAATVPDPVLDAAFESAHKVYEHTFRVHQVQQTPIEPHVCVGWLDEDERLVFRTATQVPFHARRMVAPLLGMTVKDIRVIKPRIGGGFGAKQEMLLEDIVGHLVLKTRKPVRLVLSREEEFASSRTRHPQTITYRTGVDDRGYLVAQEMRMIGNTGPYGTHGFTVQNVAGIRGLTSYNCPAKKFDCHVVYTNIPVPGAYRGYGAPQAEFALECHMEDIASDIGMDLIAFKRQNWVKVGDKLDIVMYLGERGTAAGEVDPASYPPVMTCGTEECVAQGMRSIGWHRRNDPAWVQPVDRPNIRRGIGFAFCMHGTAIPFLDMGGCSIKMNDDGSFNVLAGAADLGTGADTVLGQIAAEVLGVPLEDVKMYTGDTDMTPFDVGAYASSTTYISGTAVKRAADAVRWRIKLRAARLLGLPEDEACSIELRDRRAWAPDGRSVSLEDIALNSLHTEDHEQIMGTASFVSPDCPPPFGAQFAEIELDVDTGQVTVTRLVMAVDCGVAINPVTASGQIEGGMLQALGYGHCEEFAFDETGRMLNTEFDTYRIYRSDEMPEMEVFLVQTMEDSGPFGAKAVAEIPKDGVAPALRSAILNATGVAIDDIPFTPERVWRALQNAR</sequence>
<dbReference type="PIRSF" id="PIRSF000127">
    <property type="entry name" value="Xanthine_DH"/>
    <property type="match status" value="1"/>
</dbReference>
<dbReference type="Gene3D" id="3.90.1170.50">
    <property type="entry name" value="Aldehyde oxidase/xanthine dehydrogenase, a/b hammerhead"/>
    <property type="match status" value="1"/>
</dbReference>
<dbReference type="InterPro" id="IPR008274">
    <property type="entry name" value="AldOxase/xan_DH_MoCoBD1"/>
</dbReference>
<evidence type="ECO:0000313" key="7">
    <source>
        <dbReference type="EMBL" id="CAB4764306.1"/>
    </source>
</evidence>
<evidence type="ECO:0000313" key="8">
    <source>
        <dbReference type="EMBL" id="CAB4860266.1"/>
    </source>
</evidence>
<feature type="domain" description="Aldehyde oxidase/xanthine dehydrogenase a/b hammerhead" evidence="5">
    <location>
        <begin position="220"/>
        <end position="332"/>
    </location>
</feature>
<evidence type="ECO:0000256" key="2">
    <source>
        <dbReference type="ARBA" id="ARBA00022505"/>
    </source>
</evidence>
<comment type="similarity">
    <text evidence="1">Belongs to the xanthine dehydrogenase family.</text>
</comment>
<dbReference type="SUPFAM" id="SSF54292">
    <property type="entry name" value="2Fe-2S ferredoxin-like"/>
    <property type="match status" value="1"/>
</dbReference>
<dbReference type="Pfam" id="PF01315">
    <property type="entry name" value="Ald_Xan_dh_C"/>
    <property type="match status" value="1"/>
</dbReference>
<dbReference type="InterPro" id="IPR036884">
    <property type="entry name" value="2Fe-2S-bd_dom_sf"/>
</dbReference>
<dbReference type="AlphaFoldDB" id="A0A6J7CR48"/>
<proteinExistence type="inferred from homology"/>
<dbReference type="InterPro" id="IPR036856">
    <property type="entry name" value="Ald_Oxase/Xan_DH_a/b_sf"/>
</dbReference>
<evidence type="ECO:0000259" key="5">
    <source>
        <dbReference type="SMART" id="SM01008"/>
    </source>
</evidence>
<dbReference type="EMBL" id="CAEZYY010000032">
    <property type="protein sequence ID" value="CAB4764306.1"/>
    <property type="molecule type" value="Genomic_DNA"/>
</dbReference>
<dbReference type="InterPro" id="IPR016208">
    <property type="entry name" value="Ald_Oxase/xanthine_DH-like"/>
</dbReference>
<accession>A0A6J7CR48</accession>
<dbReference type="SUPFAM" id="SSF54665">
    <property type="entry name" value="CO dehydrogenase molybdoprotein N-domain-like"/>
    <property type="match status" value="1"/>
</dbReference>
<reference evidence="8" key="1">
    <citation type="submission" date="2020-05" db="EMBL/GenBank/DDBJ databases">
        <authorList>
            <person name="Chiriac C."/>
            <person name="Salcher M."/>
            <person name="Ghai R."/>
            <person name="Kavagutti S V."/>
        </authorList>
    </citation>
    <scope>NUCLEOTIDE SEQUENCE</scope>
</reference>
<evidence type="ECO:0000313" key="6">
    <source>
        <dbReference type="EMBL" id="CAB4699250.1"/>
    </source>
</evidence>
<dbReference type="InterPro" id="IPR046867">
    <property type="entry name" value="AldOxase/xan_DH_MoCoBD2"/>
</dbReference>
<dbReference type="InterPro" id="IPR002888">
    <property type="entry name" value="2Fe-2S-bd"/>
</dbReference>
<dbReference type="EMBL" id="CAEZXX010000022">
    <property type="protein sequence ID" value="CAB4699250.1"/>
    <property type="molecule type" value="Genomic_DNA"/>
</dbReference>
<feature type="region of interest" description="Disordered" evidence="4">
    <location>
        <begin position="169"/>
        <end position="193"/>
    </location>
</feature>
<dbReference type="InterPro" id="IPR000674">
    <property type="entry name" value="Ald_Oxase/Xan_DH_a/b"/>
</dbReference>
<dbReference type="GO" id="GO:0005506">
    <property type="term" value="F:iron ion binding"/>
    <property type="evidence" value="ECO:0007669"/>
    <property type="project" value="InterPro"/>
</dbReference>
<protein>
    <submittedName>
        <fullName evidence="8">Unannotated protein</fullName>
    </submittedName>
</protein>
<gene>
    <name evidence="6" type="ORF">UFOPK2602_00491</name>
    <name evidence="7" type="ORF">UFOPK2806_01925</name>
    <name evidence="8" type="ORF">UFOPK3417_00182</name>
</gene>
<dbReference type="InterPro" id="IPR037165">
    <property type="entry name" value="AldOxase/xan_DH_Mopterin-bd_sf"/>
</dbReference>
<organism evidence="8">
    <name type="scientific">freshwater metagenome</name>
    <dbReference type="NCBI Taxonomy" id="449393"/>
    <lineage>
        <taxon>unclassified sequences</taxon>
        <taxon>metagenomes</taxon>
        <taxon>ecological metagenomes</taxon>
    </lineage>
</organism>
<dbReference type="GO" id="GO:0016491">
    <property type="term" value="F:oxidoreductase activity"/>
    <property type="evidence" value="ECO:0007669"/>
    <property type="project" value="UniProtKB-KW"/>
</dbReference>
<dbReference type="Pfam" id="PF20256">
    <property type="entry name" value="MoCoBD_2"/>
    <property type="match status" value="1"/>
</dbReference>
<keyword evidence="2" id="KW-0500">Molybdenum</keyword>
<dbReference type="PANTHER" id="PTHR11908:SF132">
    <property type="entry name" value="ALDEHYDE OXIDASE 1-RELATED"/>
    <property type="match status" value="1"/>
</dbReference>
<dbReference type="Pfam" id="PF01799">
    <property type="entry name" value="Fer2_2"/>
    <property type="match status" value="1"/>
</dbReference>
<dbReference type="SMART" id="SM01008">
    <property type="entry name" value="Ald_Xan_dh_C"/>
    <property type="match status" value="1"/>
</dbReference>
<name>A0A6J7CR48_9ZZZZ</name>
<dbReference type="InterPro" id="IPR012675">
    <property type="entry name" value="Beta-grasp_dom_sf"/>
</dbReference>
<dbReference type="Gene3D" id="1.10.150.120">
    <property type="entry name" value="[2Fe-2S]-binding domain"/>
    <property type="match status" value="1"/>
</dbReference>
<dbReference type="PANTHER" id="PTHR11908">
    <property type="entry name" value="XANTHINE DEHYDROGENASE"/>
    <property type="match status" value="1"/>
</dbReference>
<dbReference type="GO" id="GO:0051536">
    <property type="term" value="F:iron-sulfur cluster binding"/>
    <property type="evidence" value="ECO:0007669"/>
    <property type="project" value="InterPro"/>
</dbReference>
<dbReference type="SUPFAM" id="SSF47741">
    <property type="entry name" value="CO dehydrogenase ISP C-domain like"/>
    <property type="match status" value="1"/>
</dbReference>